<keyword evidence="4 10" id="KW-0812">Transmembrane</keyword>
<comment type="subcellular location">
    <subcellularLocation>
        <location evidence="1">Cell membrane</location>
        <topology evidence="1">Multi-pass membrane protein</topology>
    </subcellularLocation>
</comment>
<feature type="domain" description="CBS" evidence="13">
    <location>
        <begin position="204"/>
        <end position="265"/>
    </location>
</feature>
<proteinExistence type="inferred from homology"/>
<dbReference type="OrthoDB" id="110231at2"/>
<dbReference type="InterPro" id="IPR002550">
    <property type="entry name" value="CNNM"/>
</dbReference>
<dbReference type="SMART" id="SM01091">
    <property type="entry name" value="CorC_HlyC"/>
    <property type="match status" value="1"/>
</dbReference>
<dbReference type="InterPro" id="IPR016169">
    <property type="entry name" value="FAD-bd_PCMH_sub2"/>
</dbReference>
<dbReference type="SMART" id="SM00116">
    <property type="entry name" value="CBS"/>
    <property type="match status" value="2"/>
</dbReference>
<feature type="chain" id="PRO_5010243691" evidence="12">
    <location>
        <begin position="18"/>
        <end position="433"/>
    </location>
</feature>
<evidence type="ECO:0000256" key="12">
    <source>
        <dbReference type="SAM" id="SignalP"/>
    </source>
</evidence>
<feature type="signal peptide" evidence="12">
    <location>
        <begin position="1"/>
        <end position="17"/>
    </location>
</feature>
<sequence length="433" mass="45965">MPVVPFLVLAIVLIAFAAMMAAADAAIGVYSRAGILEVADSRSRGGGALKAIAADPVAHVNAINFIRIASETTAAVLVTLVFAAAWESPWLVLVVSALVMSAASFVLVGASPRGFGRNNATVMLVVTAPVVRAVRVLLGPIANALVAASNRVTPGVPRSASFSSEEQLLSMVDEATELSVLEEDDRELIHSIFEFNETVAREVMVPRTDMVTLQSDDTVRTAMALFLSSGVSRLPVVGEDVDDVVGVLYLRDLAKHIFEREHGAEDQGVVPLLREPFFVPESQQVDTLMAQMQQESVHLALVVDEYGGIAGLVTLEDIIEELVGEISDEYDGEQSDAVDLGDGRWRVSARLAVDELGELFGRSIEDEDVDSVGGLLAKTLGRLPERGSRVVVSGIALTAERTEGRSKNLVTVIAEAAADPTPPAGENTEEPTS</sequence>
<evidence type="ECO:0000313" key="16">
    <source>
        <dbReference type="Proteomes" id="UP000196778"/>
    </source>
</evidence>
<dbReference type="PANTHER" id="PTHR22777">
    <property type="entry name" value="HEMOLYSIN-RELATED"/>
    <property type="match status" value="1"/>
</dbReference>
<keyword evidence="3" id="KW-1003">Cell membrane</keyword>
<dbReference type="SUPFAM" id="SSF56176">
    <property type="entry name" value="FAD-binding/transporter-associated domain-like"/>
    <property type="match status" value="1"/>
</dbReference>
<dbReference type="InterPro" id="IPR046342">
    <property type="entry name" value="CBS_dom_sf"/>
</dbReference>
<keyword evidence="16" id="KW-1185">Reference proteome</keyword>
<feature type="domain" description="CBS" evidence="13">
    <location>
        <begin position="272"/>
        <end position="329"/>
    </location>
</feature>
<evidence type="ECO:0000313" key="15">
    <source>
        <dbReference type="EMBL" id="SJN38995.1"/>
    </source>
</evidence>
<dbReference type="RefSeq" id="WP_087138174.1">
    <property type="nucleotide sequence ID" value="NZ_FUKR01000064.1"/>
</dbReference>
<organism evidence="15 16">
    <name type="scientific">Mycetocola reblochoni REB411</name>
    <dbReference type="NCBI Taxonomy" id="1255698"/>
    <lineage>
        <taxon>Bacteria</taxon>
        <taxon>Bacillati</taxon>
        <taxon>Actinomycetota</taxon>
        <taxon>Actinomycetes</taxon>
        <taxon>Micrococcales</taxon>
        <taxon>Microbacteriaceae</taxon>
        <taxon>Mycetocola</taxon>
    </lineage>
</organism>
<dbReference type="Proteomes" id="UP000196778">
    <property type="component" value="Unassembled WGS sequence"/>
</dbReference>
<evidence type="ECO:0000256" key="4">
    <source>
        <dbReference type="ARBA" id="ARBA00022692"/>
    </source>
</evidence>
<feature type="transmembrane region" description="Helical" evidence="11">
    <location>
        <begin position="90"/>
        <end position="110"/>
    </location>
</feature>
<dbReference type="SUPFAM" id="SSF54631">
    <property type="entry name" value="CBS-domain pair"/>
    <property type="match status" value="1"/>
</dbReference>
<keyword evidence="6 10" id="KW-1133">Transmembrane helix</keyword>
<dbReference type="Gene3D" id="3.30.465.10">
    <property type="match status" value="1"/>
</dbReference>
<dbReference type="GO" id="GO:0005886">
    <property type="term" value="C:plasma membrane"/>
    <property type="evidence" value="ECO:0007669"/>
    <property type="project" value="UniProtKB-SubCell"/>
</dbReference>
<dbReference type="InterPro" id="IPR000644">
    <property type="entry name" value="CBS_dom"/>
</dbReference>
<evidence type="ECO:0000256" key="9">
    <source>
        <dbReference type="PROSITE-ProRule" id="PRU00703"/>
    </source>
</evidence>
<evidence type="ECO:0000259" key="14">
    <source>
        <dbReference type="PROSITE" id="PS51846"/>
    </source>
</evidence>
<dbReference type="GO" id="GO:0050660">
    <property type="term" value="F:flavin adenine dinucleotide binding"/>
    <property type="evidence" value="ECO:0007669"/>
    <property type="project" value="InterPro"/>
</dbReference>
<dbReference type="Pfam" id="PF00571">
    <property type="entry name" value="CBS"/>
    <property type="match status" value="2"/>
</dbReference>
<dbReference type="Pfam" id="PF03471">
    <property type="entry name" value="CorC_HlyC"/>
    <property type="match status" value="1"/>
</dbReference>
<protein>
    <submittedName>
        <fullName evidence="15">Magnesium and cobalt efflux protein CorC</fullName>
    </submittedName>
</protein>
<dbReference type="CDD" id="cd04590">
    <property type="entry name" value="CBS_pair_CorC_HlyC_assoc"/>
    <property type="match status" value="1"/>
</dbReference>
<feature type="domain" description="CNNM transmembrane" evidence="14">
    <location>
        <begin position="1"/>
        <end position="185"/>
    </location>
</feature>
<evidence type="ECO:0000256" key="10">
    <source>
        <dbReference type="PROSITE-ProRule" id="PRU01193"/>
    </source>
</evidence>
<keyword evidence="5" id="KW-0677">Repeat</keyword>
<evidence type="ECO:0000259" key="13">
    <source>
        <dbReference type="PROSITE" id="PS51371"/>
    </source>
</evidence>
<dbReference type="Gene3D" id="3.10.580.10">
    <property type="entry name" value="CBS-domain"/>
    <property type="match status" value="1"/>
</dbReference>
<dbReference type="InterPro" id="IPR036318">
    <property type="entry name" value="FAD-bd_PCMH-like_sf"/>
</dbReference>
<reference evidence="16" key="1">
    <citation type="submission" date="2017-02" db="EMBL/GenBank/DDBJ databases">
        <authorList>
            <person name="Dridi B."/>
        </authorList>
    </citation>
    <scope>NUCLEOTIDE SEQUENCE [LARGE SCALE GENOMIC DNA]</scope>
    <source>
        <strain evidence="16">EB411</strain>
    </source>
</reference>
<dbReference type="EMBL" id="FUKR01000064">
    <property type="protein sequence ID" value="SJN38995.1"/>
    <property type="molecule type" value="Genomic_DNA"/>
</dbReference>
<evidence type="ECO:0000256" key="5">
    <source>
        <dbReference type="ARBA" id="ARBA00022737"/>
    </source>
</evidence>
<keyword evidence="12" id="KW-0732">Signal</keyword>
<dbReference type="PANTHER" id="PTHR22777:SF32">
    <property type="entry name" value="UPF0053 INNER MEMBRANE PROTEIN YFJD"/>
    <property type="match status" value="1"/>
</dbReference>
<accession>A0A1R4K4J1</accession>
<dbReference type="PROSITE" id="PS51371">
    <property type="entry name" value="CBS"/>
    <property type="match status" value="2"/>
</dbReference>
<dbReference type="InterPro" id="IPR044751">
    <property type="entry name" value="Ion_transp-like_CBS"/>
</dbReference>
<evidence type="ECO:0000256" key="7">
    <source>
        <dbReference type="ARBA" id="ARBA00023122"/>
    </source>
</evidence>
<evidence type="ECO:0000256" key="8">
    <source>
        <dbReference type="ARBA" id="ARBA00023136"/>
    </source>
</evidence>
<dbReference type="AlphaFoldDB" id="A0A1R4K4J1"/>
<evidence type="ECO:0000256" key="11">
    <source>
        <dbReference type="SAM" id="Phobius"/>
    </source>
</evidence>
<keyword evidence="8 10" id="KW-0472">Membrane</keyword>
<dbReference type="FunFam" id="3.10.580.10:FF:000002">
    <property type="entry name" value="Magnesium/cobalt efflux protein CorC"/>
    <property type="match status" value="1"/>
</dbReference>
<evidence type="ECO:0000256" key="3">
    <source>
        <dbReference type="ARBA" id="ARBA00022475"/>
    </source>
</evidence>
<dbReference type="InterPro" id="IPR005170">
    <property type="entry name" value="Transptr-assoc_dom"/>
</dbReference>
<evidence type="ECO:0000256" key="2">
    <source>
        <dbReference type="ARBA" id="ARBA00006337"/>
    </source>
</evidence>
<dbReference type="PROSITE" id="PS51846">
    <property type="entry name" value="CNNM"/>
    <property type="match status" value="1"/>
</dbReference>
<comment type="similarity">
    <text evidence="2">Belongs to the UPF0053 family.</text>
</comment>
<evidence type="ECO:0000256" key="1">
    <source>
        <dbReference type="ARBA" id="ARBA00004651"/>
    </source>
</evidence>
<gene>
    <name evidence="15" type="ORF">FM119_11230</name>
</gene>
<name>A0A1R4K4J1_9MICO</name>
<dbReference type="Pfam" id="PF01595">
    <property type="entry name" value="CNNM"/>
    <property type="match status" value="1"/>
</dbReference>
<keyword evidence="7 9" id="KW-0129">CBS domain</keyword>
<evidence type="ECO:0000256" key="6">
    <source>
        <dbReference type="ARBA" id="ARBA00022989"/>
    </source>
</evidence>